<accession>A0A172U2B0</accession>
<proteinExistence type="predicted"/>
<dbReference type="InterPro" id="IPR041662">
    <property type="entry name" value="SusD-like_2"/>
</dbReference>
<dbReference type="PATRIC" id="fig|1492898.3.peg.415"/>
<dbReference type="KEGG" id="fla:SY85_01900"/>
<dbReference type="STRING" id="1492898.SY85_01900"/>
<keyword evidence="2" id="KW-1185">Reference proteome</keyword>
<reference evidence="2" key="1">
    <citation type="submission" date="2015-01" db="EMBL/GenBank/DDBJ databases">
        <title>Flavisolibacter sp./LCS9/ whole genome sequencing.</title>
        <authorList>
            <person name="Kim M.K."/>
            <person name="Srinivasan S."/>
            <person name="Lee J.-J."/>
        </authorList>
    </citation>
    <scope>NUCLEOTIDE SEQUENCE [LARGE SCALE GENOMIC DNA]</scope>
    <source>
        <strain evidence="2">LCS9</strain>
    </source>
</reference>
<protein>
    <recommendedName>
        <fullName evidence="3">Starch-binding protein</fullName>
    </recommendedName>
</protein>
<gene>
    <name evidence="1" type="ORF">SY85_01900</name>
</gene>
<name>A0A172U2B0_9BACT</name>
<evidence type="ECO:0000313" key="1">
    <source>
        <dbReference type="EMBL" id="ANE53264.1"/>
    </source>
</evidence>
<dbReference type="SUPFAM" id="SSF48452">
    <property type="entry name" value="TPR-like"/>
    <property type="match status" value="1"/>
</dbReference>
<dbReference type="PROSITE" id="PS51257">
    <property type="entry name" value="PROKAR_LIPOPROTEIN"/>
    <property type="match status" value="1"/>
</dbReference>
<dbReference type="AlphaFoldDB" id="A0A172U2B0"/>
<sequence>MMKHYIKIFGFILAGSLLIQGCTKDYPEINTDPLSSSQASFNPNYLLTTSELTYTGSTDFSYETWRANLIYASTMIQGLSTVVSYWAGDKYLLNQGYTGAYWEKAYPDQVKSVVDLVQFTKDKTQYKNLYQIARIMKALIFERITDLYGDVPYSEAGLGYYSNNYFPKYDKQQDIYNDLLKEVEEATNALDPAADKPSGDVIYNGDIAKWQRFGNSLLLRIGMRLVKVDAAKAQATATKVQGKTFTSNADNALLKHDATGGRTTINRNSQVLIGDGGQEHYYVKWSKTFIDMLKTNTDPRLGRIAVTKLYTDPNSKIQSTSFITTPAVQKGMPNGKDLSGIAGRDISSDPSYTTFPDYSSPNPGMIKRDGPTFILTYAETELLLADAAQRFGITTSGSAAQHYNNGVKAAITYLGQYDATLAIPDAEADAYIATHPYVAATGLQMINTQYWIHTNTMFDFYESWSNWRRTGFPVLVPVNYPNNVTNGTIPRRFLYPSFEANTNPVNYKAAQEGIPGGDLLTSRVWWDKQ</sequence>
<dbReference type="EMBL" id="CP011390">
    <property type="protein sequence ID" value="ANE53264.1"/>
    <property type="molecule type" value="Genomic_DNA"/>
</dbReference>
<evidence type="ECO:0008006" key="3">
    <source>
        <dbReference type="Google" id="ProtNLM"/>
    </source>
</evidence>
<organism evidence="1 2">
    <name type="scientific">Flavisolibacter tropicus</name>
    <dbReference type="NCBI Taxonomy" id="1492898"/>
    <lineage>
        <taxon>Bacteria</taxon>
        <taxon>Pseudomonadati</taxon>
        <taxon>Bacteroidota</taxon>
        <taxon>Chitinophagia</taxon>
        <taxon>Chitinophagales</taxon>
        <taxon>Chitinophagaceae</taxon>
        <taxon>Flavisolibacter</taxon>
    </lineage>
</organism>
<dbReference type="OrthoDB" id="9766256at2"/>
<dbReference type="InterPro" id="IPR011990">
    <property type="entry name" value="TPR-like_helical_dom_sf"/>
</dbReference>
<dbReference type="Pfam" id="PF12771">
    <property type="entry name" value="SusD-like_2"/>
    <property type="match status" value="1"/>
</dbReference>
<evidence type="ECO:0000313" key="2">
    <source>
        <dbReference type="Proteomes" id="UP000077177"/>
    </source>
</evidence>
<dbReference type="Gene3D" id="1.25.40.390">
    <property type="match status" value="1"/>
</dbReference>
<reference evidence="1 2" key="2">
    <citation type="journal article" date="2016" name="Int. J. Syst. Evol. Microbiol.">
        <title>Flavisolibacter tropicus sp. nov., isolated from tropical soil.</title>
        <authorList>
            <person name="Lee J.J."/>
            <person name="Kang M.S."/>
            <person name="Kim G.S."/>
            <person name="Lee C.S."/>
            <person name="Lim S."/>
            <person name="Lee J."/>
            <person name="Roh S.H."/>
            <person name="Kang H."/>
            <person name="Ha J.M."/>
            <person name="Bae S."/>
            <person name="Jung H.Y."/>
            <person name="Kim M.K."/>
        </authorList>
    </citation>
    <scope>NUCLEOTIDE SEQUENCE [LARGE SCALE GENOMIC DNA]</scope>
    <source>
        <strain evidence="1 2">LCS9</strain>
    </source>
</reference>
<dbReference type="Proteomes" id="UP000077177">
    <property type="component" value="Chromosome"/>
</dbReference>